<name>A0A382ZX42_9ZZZZ</name>
<dbReference type="AlphaFoldDB" id="A0A382ZX42"/>
<protein>
    <submittedName>
        <fullName evidence="1">Uncharacterized protein</fullName>
    </submittedName>
</protein>
<evidence type="ECO:0000313" key="1">
    <source>
        <dbReference type="EMBL" id="SVE00097.1"/>
    </source>
</evidence>
<accession>A0A382ZX42</accession>
<feature type="non-terminal residue" evidence="1">
    <location>
        <position position="81"/>
    </location>
</feature>
<organism evidence="1">
    <name type="scientific">marine metagenome</name>
    <dbReference type="NCBI Taxonomy" id="408172"/>
    <lineage>
        <taxon>unclassified sequences</taxon>
        <taxon>metagenomes</taxon>
        <taxon>ecological metagenomes</taxon>
    </lineage>
</organism>
<proteinExistence type="predicted"/>
<dbReference type="EMBL" id="UINC01187394">
    <property type="protein sequence ID" value="SVE00097.1"/>
    <property type="molecule type" value="Genomic_DNA"/>
</dbReference>
<gene>
    <name evidence="1" type="ORF">METZ01_LOCUS452951</name>
</gene>
<sequence>MRRHIAHLFSGAAVVAGAVTLFLLISGVLTRATNAVLLVEVGRFRSPIALVAQPGTDDLLLAERAGRFHRITTAADGSFLS</sequence>
<reference evidence="1" key="1">
    <citation type="submission" date="2018-05" db="EMBL/GenBank/DDBJ databases">
        <authorList>
            <person name="Lanie J.A."/>
            <person name="Ng W.-L."/>
            <person name="Kazmierczak K.M."/>
            <person name="Andrzejewski T.M."/>
            <person name="Davidsen T.M."/>
            <person name="Wayne K.J."/>
            <person name="Tettelin H."/>
            <person name="Glass J.I."/>
            <person name="Rusch D."/>
            <person name="Podicherti R."/>
            <person name="Tsui H.-C.T."/>
            <person name="Winkler M.E."/>
        </authorList>
    </citation>
    <scope>NUCLEOTIDE SEQUENCE</scope>
</reference>